<proteinExistence type="predicted"/>
<sequence>MAPLAAHHDVHRMAALITQSLHAPGSRFSGTSEFLSWWEGLGSYAKADRIPLEALTGWRSEPVSGDIVHDSGRFFSVEGLDVSGSQGPVEHWQQPIINQPETGVLGILVKEIDGVLHCLMQAKAEPGNRNGLQISPTVQATRSNYTGVHGGSPVPFLHWFQSPPAHRVIADVRQSEQGSWFYRKRNRNMIVEADGYVEEREGFCWLTLGQLYRLLAEEDLVNMDTRTVLSCLPVSADGTDGEFADPADPFRTSLARSLSSGARTVHSTAAVLSWITDARSRTALRTRRMPLNEVRGWKRSEGRISHESGGFFDVIGVEVTAVGREVRRWTQPMIAPRGVGVIAYLVREFDGVVHALVRQRAEPGFLDAVELGPTVQCTPENYETLPSSARPAFLDEVMGAARERIRYDTLLSEEGGRFHHALNRYLVVETDADVPRDDPDFRWVAVHQLAGLLRHSNYLNVQARSLTACLTGCLVPGPVGVGSR</sequence>
<evidence type="ECO:0000259" key="1">
    <source>
        <dbReference type="Pfam" id="PF03559"/>
    </source>
</evidence>
<dbReference type="InterPro" id="IPR005212">
    <property type="entry name" value="EvaA-like"/>
</dbReference>
<dbReference type="RefSeq" id="WP_344260707.1">
    <property type="nucleotide sequence ID" value="NZ_BAAAMJ010000018.1"/>
</dbReference>
<feature type="domain" description="dTDP-4-dehydro-6-deoxy-alpha-D-glucopyranose 2,3-dehydratase" evidence="1">
    <location>
        <begin position="32"/>
        <end position="232"/>
    </location>
</feature>
<accession>A0ABP5ADW6</accession>
<dbReference type="Gene3D" id="3.90.79.40">
    <property type="entry name" value="EvaA sugar 2,3-dehydratase subunit"/>
    <property type="match status" value="2"/>
</dbReference>
<dbReference type="Pfam" id="PF03559">
    <property type="entry name" value="Hexose_dehydrat"/>
    <property type="match status" value="2"/>
</dbReference>
<name>A0ABP5ADW6_9ACTN</name>
<evidence type="ECO:0000313" key="2">
    <source>
        <dbReference type="EMBL" id="GAA1910744.1"/>
    </source>
</evidence>
<dbReference type="Proteomes" id="UP001501303">
    <property type="component" value="Unassembled WGS sequence"/>
</dbReference>
<dbReference type="InterPro" id="IPR038153">
    <property type="entry name" value="EvaA-like_sf"/>
</dbReference>
<feature type="domain" description="dTDP-4-dehydro-6-deoxy-alpha-D-glucopyranose 2,3-dehydratase" evidence="1">
    <location>
        <begin position="269"/>
        <end position="470"/>
    </location>
</feature>
<comment type="caution">
    <text evidence="2">The sequence shown here is derived from an EMBL/GenBank/DDBJ whole genome shotgun (WGS) entry which is preliminary data.</text>
</comment>
<keyword evidence="3" id="KW-1185">Reference proteome</keyword>
<protein>
    <submittedName>
        <fullName evidence="2">NDP-hexose 2,3-dehydratase family protein</fullName>
    </submittedName>
</protein>
<reference evidence="3" key="1">
    <citation type="journal article" date="2019" name="Int. J. Syst. Evol. Microbiol.">
        <title>The Global Catalogue of Microorganisms (GCM) 10K type strain sequencing project: providing services to taxonomists for standard genome sequencing and annotation.</title>
        <authorList>
            <consortium name="The Broad Institute Genomics Platform"/>
            <consortium name="The Broad Institute Genome Sequencing Center for Infectious Disease"/>
            <person name="Wu L."/>
            <person name="Ma J."/>
        </authorList>
    </citation>
    <scope>NUCLEOTIDE SEQUENCE [LARGE SCALE GENOMIC DNA]</scope>
    <source>
        <strain evidence="3">JCM 13581</strain>
    </source>
</reference>
<gene>
    <name evidence="2" type="ORF">GCM10009716_20640</name>
</gene>
<dbReference type="EMBL" id="BAAAMJ010000018">
    <property type="protein sequence ID" value="GAA1910744.1"/>
    <property type="molecule type" value="Genomic_DNA"/>
</dbReference>
<organism evidence="2 3">
    <name type="scientific">Streptomyces sodiiphilus</name>
    <dbReference type="NCBI Taxonomy" id="226217"/>
    <lineage>
        <taxon>Bacteria</taxon>
        <taxon>Bacillati</taxon>
        <taxon>Actinomycetota</taxon>
        <taxon>Actinomycetes</taxon>
        <taxon>Kitasatosporales</taxon>
        <taxon>Streptomycetaceae</taxon>
        <taxon>Streptomyces</taxon>
    </lineage>
</organism>
<evidence type="ECO:0000313" key="3">
    <source>
        <dbReference type="Proteomes" id="UP001501303"/>
    </source>
</evidence>